<name>A0A835VLX4_VANPL</name>
<dbReference type="Proteomes" id="UP000639772">
    <property type="component" value="Chromosome 1"/>
</dbReference>
<dbReference type="EMBL" id="JADCNM010000001">
    <property type="protein sequence ID" value="KAG0501910.1"/>
    <property type="molecule type" value="Genomic_DNA"/>
</dbReference>
<gene>
    <name evidence="2" type="ORF">HPP92_001982</name>
</gene>
<accession>A0A835VLX4</accession>
<feature type="compositionally biased region" description="Pro residues" evidence="1">
    <location>
        <begin position="140"/>
        <end position="149"/>
    </location>
</feature>
<organism evidence="2 3">
    <name type="scientific">Vanilla planifolia</name>
    <name type="common">Vanilla</name>
    <dbReference type="NCBI Taxonomy" id="51239"/>
    <lineage>
        <taxon>Eukaryota</taxon>
        <taxon>Viridiplantae</taxon>
        <taxon>Streptophyta</taxon>
        <taxon>Embryophyta</taxon>
        <taxon>Tracheophyta</taxon>
        <taxon>Spermatophyta</taxon>
        <taxon>Magnoliopsida</taxon>
        <taxon>Liliopsida</taxon>
        <taxon>Asparagales</taxon>
        <taxon>Orchidaceae</taxon>
        <taxon>Vanilloideae</taxon>
        <taxon>Vanilleae</taxon>
        <taxon>Vanilla</taxon>
    </lineage>
</organism>
<evidence type="ECO:0000313" key="3">
    <source>
        <dbReference type="Proteomes" id="UP000639772"/>
    </source>
</evidence>
<proteinExistence type="predicted"/>
<feature type="region of interest" description="Disordered" evidence="1">
    <location>
        <begin position="124"/>
        <end position="149"/>
    </location>
</feature>
<comment type="caution">
    <text evidence="2">The sequence shown here is derived from an EMBL/GenBank/DDBJ whole genome shotgun (WGS) entry which is preliminary data.</text>
</comment>
<evidence type="ECO:0000313" key="2">
    <source>
        <dbReference type="EMBL" id="KAG0501910.1"/>
    </source>
</evidence>
<reference evidence="2 3" key="1">
    <citation type="journal article" date="2020" name="Nat. Food">
        <title>A phased Vanilla planifolia genome enables genetic improvement of flavour and production.</title>
        <authorList>
            <person name="Hasing T."/>
            <person name="Tang H."/>
            <person name="Brym M."/>
            <person name="Khazi F."/>
            <person name="Huang T."/>
            <person name="Chambers A.H."/>
        </authorList>
    </citation>
    <scope>NUCLEOTIDE SEQUENCE [LARGE SCALE GENOMIC DNA]</scope>
    <source>
        <tissue evidence="2">Leaf</tissue>
    </source>
</reference>
<evidence type="ECO:0000256" key="1">
    <source>
        <dbReference type="SAM" id="MobiDB-lite"/>
    </source>
</evidence>
<dbReference type="OrthoDB" id="2095648at2759"/>
<protein>
    <submittedName>
        <fullName evidence="2">Uncharacterized protein</fullName>
    </submittedName>
</protein>
<dbReference type="AlphaFoldDB" id="A0A835VLX4"/>
<sequence>MGVQKRGNPLKRIDQSFHFLSRNSPKTCLRRSVMAPPPQASSVRVQCAKDGAPSSSPTFLATACSQVPSRHPCFLMVDQHLSHSVIFDASEGNWKNLHHLSHFKPKPTTLIPHPSLPTVVFSASATTSDSRVQSHHRSPPQSPLHPTLPGPFAVSMTSLNKTISSSSFRIVLVTGEFSISPSPPSTPPQTGGRKR</sequence>